<keyword evidence="5" id="KW-0648">Protein biosynthesis</keyword>
<dbReference type="InterPro" id="IPR042529">
    <property type="entry name" value="IF_2B-like_C"/>
</dbReference>
<dbReference type="InterPro" id="IPR000649">
    <property type="entry name" value="IF-2B-related"/>
</dbReference>
<dbReference type="InterPro" id="IPR037171">
    <property type="entry name" value="NagB/RpiA_transferase-like"/>
</dbReference>
<dbReference type="GO" id="GO:0005085">
    <property type="term" value="F:guanyl-nucleotide exchange factor activity"/>
    <property type="evidence" value="ECO:0007669"/>
    <property type="project" value="TreeGrafter"/>
</dbReference>
<dbReference type="EMBL" id="JAATJU010026100">
    <property type="protein sequence ID" value="KAH0502283.1"/>
    <property type="molecule type" value="Genomic_DNA"/>
</dbReference>
<protein>
    <recommendedName>
        <fullName evidence="7">Translation initiation factor eIF2B subunit alpha</fullName>
    </recommendedName>
    <alternativeName>
        <fullName evidence="8">eIF2B GDP-GTP exchange factor subunit alpha</fullName>
    </alternativeName>
</protein>
<comment type="caution">
    <text evidence="11">The sequence shown here is derived from an EMBL/GenBank/DDBJ whole genome shotgun (WGS) entry which is preliminary data.</text>
</comment>
<evidence type="ECO:0000256" key="9">
    <source>
        <dbReference type="ARBA" id="ARBA00046432"/>
    </source>
</evidence>
<proteinExistence type="inferred from homology"/>
<dbReference type="GO" id="GO:0005851">
    <property type="term" value="C:eukaryotic translation initiation factor 2B complex"/>
    <property type="evidence" value="ECO:0007669"/>
    <property type="project" value="TreeGrafter"/>
</dbReference>
<evidence type="ECO:0000256" key="1">
    <source>
        <dbReference type="ARBA" id="ARBA00004514"/>
    </source>
</evidence>
<evidence type="ECO:0000313" key="11">
    <source>
        <dbReference type="EMBL" id="KAH0502283.1"/>
    </source>
</evidence>
<evidence type="ECO:0000256" key="6">
    <source>
        <dbReference type="ARBA" id="ARBA00043898"/>
    </source>
</evidence>
<comment type="subcellular location">
    <subcellularLocation>
        <location evidence="1">Cytoplasm</location>
        <location evidence="1">Cytosol</location>
    </subcellularLocation>
</comment>
<dbReference type="Pfam" id="PF01008">
    <property type="entry name" value="IF-2B"/>
    <property type="match status" value="1"/>
</dbReference>
<dbReference type="InterPro" id="IPR051501">
    <property type="entry name" value="eIF2B_alpha/beta/delta"/>
</dbReference>
<dbReference type="GO" id="GO:0003743">
    <property type="term" value="F:translation initiation factor activity"/>
    <property type="evidence" value="ECO:0007669"/>
    <property type="project" value="UniProtKB-KW"/>
</dbReference>
<evidence type="ECO:0000313" key="12">
    <source>
        <dbReference type="Proteomes" id="UP000710432"/>
    </source>
</evidence>
<evidence type="ECO:0000256" key="4">
    <source>
        <dbReference type="ARBA" id="ARBA00022540"/>
    </source>
</evidence>
<reference evidence="11" key="1">
    <citation type="submission" date="2020-03" db="EMBL/GenBank/DDBJ databases">
        <title>Studies in the Genomics of Life Span.</title>
        <authorList>
            <person name="Glass D."/>
        </authorList>
    </citation>
    <scope>NUCLEOTIDE SEQUENCE</scope>
    <source>
        <strain evidence="11">LTLLF</strain>
        <tissue evidence="11">Muscle</tissue>
    </source>
</reference>
<comment type="similarity">
    <text evidence="2 10">Belongs to the eIF-2B alpha/beta/delta subunits family.</text>
</comment>
<dbReference type="FunFam" id="1.20.120.1070:FF:000001">
    <property type="entry name" value="Eukaryotic translation initiation factor 2B subunit alpha"/>
    <property type="match status" value="1"/>
</dbReference>
<name>A0A8J6KLU9_MICOH</name>
<sequence length="376" mass="41459">MENHGEWVTRAAGTRTVRARAALALTAFVLWSGPLGRAQTGFSTRCPKLIEYFKSQMKGDPNMASAVAAIQTLLEFLKRDKGETLQGLRANLTSAIETLCGVDSSVAVSSGGELFLRFISLTSLEYSDYSKCKKIMIERGELFLRRISLSRNKIADLCHTFIKDGAHQSWVELSSSSGEWQVEPVSSLSTPPGDEAIMFPEHQHSPHHSASMHHVSIYLHHITALLHFPALKKKMAKALCHLNVPVTVVLDAAVGYIMEKADLVIVGAEGVVENGGIINKIGTNQMAVCAKAQNKPFYVVAESFKFVRLFPLNQQDVPDKFKYKADTLKSVQTGQDLKEEHPWVDYTSPSLITLLFTDLGVLTPSAVSDELIKLYL</sequence>
<comment type="subunit">
    <text evidence="9">Component of the translation initiation factor 2B (eIF2B) complex which is a heterodecamer of two sets of five different subunits: alpha, beta, gamma, delta and epsilon. Subunits alpha, beta and delta comprise a regulatory subcomplex and subunits epsilon and gamma comprise a catalytic subcomplex. Within the complex, the hexameric regulatory complex resides at the center, with the two heterodimeric catalytic subcomplexes bound on opposite sides.</text>
</comment>
<keyword evidence="3" id="KW-0963">Cytoplasm</keyword>
<dbReference type="Proteomes" id="UP000710432">
    <property type="component" value="Unassembled WGS sequence"/>
</dbReference>
<evidence type="ECO:0000256" key="10">
    <source>
        <dbReference type="RuleBase" id="RU003814"/>
    </source>
</evidence>
<keyword evidence="4 11" id="KW-0396">Initiation factor</keyword>
<dbReference type="AlphaFoldDB" id="A0A8J6KLU9"/>
<dbReference type="PANTHER" id="PTHR45860">
    <property type="entry name" value="TRANSLATION INITIATION FACTOR EIF-2B SUBUNIT ALPHA"/>
    <property type="match status" value="1"/>
</dbReference>
<dbReference type="GO" id="GO:0005829">
    <property type="term" value="C:cytosol"/>
    <property type="evidence" value="ECO:0007669"/>
    <property type="project" value="UniProtKB-SubCell"/>
</dbReference>
<dbReference type="InterPro" id="IPR042528">
    <property type="entry name" value="elF-2B_alpha_N"/>
</dbReference>
<evidence type="ECO:0000256" key="2">
    <source>
        <dbReference type="ARBA" id="ARBA00007251"/>
    </source>
</evidence>
<dbReference type="SUPFAM" id="SSF100950">
    <property type="entry name" value="NagB/RpiA/CoA transferase-like"/>
    <property type="match status" value="1"/>
</dbReference>
<evidence type="ECO:0000256" key="8">
    <source>
        <dbReference type="ARBA" id="ARBA00044236"/>
    </source>
</evidence>
<gene>
    <name evidence="11" type="ORF">LTLLF_193360</name>
</gene>
<evidence type="ECO:0000256" key="3">
    <source>
        <dbReference type="ARBA" id="ARBA00022490"/>
    </source>
</evidence>
<organism evidence="11 12">
    <name type="scientific">Microtus ochrogaster</name>
    <name type="common">Prairie vole</name>
    <dbReference type="NCBI Taxonomy" id="79684"/>
    <lineage>
        <taxon>Eukaryota</taxon>
        <taxon>Metazoa</taxon>
        <taxon>Chordata</taxon>
        <taxon>Craniata</taxon>
        <taxon>Vertebrata</taxon>
        <taxon>Euteleostomi</taxon>
        <taxon>Mammalia</taxon>
        <taxon>Eutheria</taxon>
        <taxon>Euarchontoglires</taxon>
        <taxon>Glires</taxon>
        <taxon>Rodentia</taxon>
        <taxon>Myomorpha</taxon>
        <taxon>Muroidea</taxon>
        <taxon>Cricetidae</taxon>
        <taxon>Arvicolinae</taxon>
        <taxon>Microtus</taxon>
    </lineage>
</organism>
<evidence type="ECO:0000256" key="7">
    <source>
        <dbReference type="ARBA" id="ARBA00044208"/>
    </source>
</evidence>
<dbReference type="Gene3D" id="1.20.120.1070">
    <property type="entry name" value="Translation initiation factor eIF-2B, N-terminal domain"/>
    <property type="match status" value="1"/>
</dbReference>
<accession>A0A8J6KLU9</accession>
<comment type="function">
    <text evidence="6">Acts as a component of the translation initiation factor 2B (eIF2B) complex, which catalyzes the exchange of GDP for GTP on eukaryotic initiation factor 2 (eIF2) gamma subunit. Its guanine nucleotide exchange factor activity is repressed when bound to eIF2 complex phosphorylated on the alpha subunit, thereby limiting the amount of methionyl-initiator methionine tRNA available to the ribosome and consequently global translation is repressed.</text>
</comment>
<dbReference type="PANTHER" id="PTHR45860:SF1">
    <property type="entry name" value="TRANSLATION INITIATION FACTOR EIF-2B SUBUNIT ALPHA"/>
    <property type="match status" value="1"/>
</dbReference>
<evidence type="ECO:0000256" key="5">
    <source>
        <dbReference type="ARBA" id="ARBA00022917"/>
    </source>
</evidence>
<dbReference type="Gene3D" id="3.40.50.10470">
    <property type="entry name" value="Translation initiation factor eif-2b, domain 2"/>
    <property type="match status" value="1"/>
</dbReference>